<dbReference type="OrthoDB" id="5352400at2759"/>
<gene>
    <name evidence="3" type="ORF">N0V89_003157</name>
</gene>
<evidence type="ECO:0008006" key="5">
    <source>
        <dbReference type="Google" id="ProtNLM"/>
    </source>
</evidence>
<evidence type="ECO:0000256" key="1">
    <source>
        <dbReference type="SAM" id="MobiDB-lite"/>
    </source>
</evidence>
<keyword evidence="2" id="KW-1133">Transmembrane helix</keyword>
<organism evidence="3 4">
    <name type="scientific">Didymosphaeria variabile</name>
    <dbReference type="NCBI Taxonomy" id="1932322"/>
    <lineage>
        <taxon>Eukaryota</taxon>
        <taxon>Fungi</taxon>
        <taxon>Dikarya</taxon>
        <taxon>Ascomycota</taxon>
        <taxon>Pezizomycotina</taxon>
        <taxon>Dothideomycetes</taxon>
        <taxon>Pleosporomycetidae</taxon>
        <taxon>Pleosporales</taxon>
        <taxon>Massarineae</taxon>
        <taxon>Didymosphaeriaceae</taxon>
        <taxon>Didymosphaeria</taxon>
    </lineage>
</organism>
<comment type="caution">
    <text evidence="3">The sequence shown here is derived from an EMBL/GenBank/DDBJ whole genome shotgun (WGS) entry which is preliminary data.</text>
</comment>
<sequence length="262" mass="29550">MYIGVVCMFFYLIKFTLWLLHVFYPIISLILHVVLAGLWAGSLYVQTAPDTVDPAHQNKGAPWYITKSCNIVSDKTERGYCMQAKSAFGVSIIMLATYVIFIALSIWSLFPTPEARLAHETKVAEKKAEKELYASSPYDQEMTAEEQWQHMWELQQLPRTPGTATGNAPWSKTPATPRTRAFNELGGTQEFYAQQPMTPQYPVGQQPMTPQYPVGQQTQTYYPPPTQGQHTLESVRHSGVAPQGQQEFDEYLYDPKGKGAAM</sequence>
<protein>
    <recommendedName>
        <fullName evidence="5">MARVEL domain-containing protein</fullName>
    </recommendedName>
</protein>
<dbReference type="GeneID" id="80906687"/>
<name>A0A9W8XUU4_9PLEO</name>
<evidence type="ECO:0000256" key="2">
    <source>
        <dbReference type="SAM" id="Phobius"/>
    </source>
</evidence>
<feature type="transmembrane region" description="Helical" evidence="2">
    <location>
        <begin position="18"/>
        <end position="40"/>
    </location>
</feature>
<proteinExistence type="predicted"/>
<dbReference type="EMBL" id="JAPEUX010000002">
    <property type="protein sequence ID" value="KAJ4358573.1"/>
    <property type="molecule type" value="Genomic_DNA"/>
</dbReference>
<keyword evidence="2" id="KW-0472">Membrane</keyword>
<feature type="transmembrane region" description="Helical" evidence="2">
    <location>
        <begin position="87"/>
        <end position="110"/>
    </location>
</feature>
<dbReference type="AlphaFoldDB" id="A0A9W8XUU4"/>
<accession>A0A9W8XUU4</accession>
<keyword evidence="2" id="KW-0812">Transmembrane</keyword>
<reference evidence="3" key="1">
    <citation type="submission" date="2022-10" db="EMBL/GenBank/DDBJ databases">
        <title>Tapping the CABI collections for fungal endophytes: first genome assemblies for Collariella, Neodidymelliopsis, Ascochyta clinopodiicola, Didymella pomorum, Didymosphaeria variabile, Neocosmospora piperis and Neocucurbitaria cava.</title>
        <authorList>
            <person name="Hill R."/>
        </authorList>
    </citation>
    <scope>NUCLEOTIDE SEQUENCE</scope>
    <source>
        <strain evidence="3">IMI 356815</strain>
    </source>
</reference>
<feature type="compositionally biased region" description="Basic and acidic residues" evidence="1">
    <location>
        <begin position="253"/>
        <end position="262"/>
    </location>
</feature>
<dbReference type="Proteomes" id="UP001140513">
    <property type="component" value="Unassembled WGS sequence"/>
</dbReference>
<keyword evidence="4" id="KW-1185">Reference proteome</keyword>
<evidence type="ECO:0000313" key="4">
    <source>
        <dbReference type="Proteomes" id="UP001140513"/>
    </source>
</evidence>
<evidence type="ECO:0000313" key="3">
    <source>
        <dbReference type="EMBL" id="KAJ4358573.1"/>
    </source>
</evidence>
<dbReference type="RefSeq" id="XP_056075432.1">
    <property type="nucleotide sequence ID" value="XM_056211959.1"/>
</dbReference>
<feature type="region of interest" description="Disordered" evidence="1">
    <location>
        <begin position="237"/>
        <end position="262"/>
    </location>
</feature>